<evidence type="ECO:0000256" key="3">
    <source>
        <dbReference type="ARBA" id="ARBA00022723"/>
    </source>
</evidence>
<keyword evidence="4 8" id="KW-0560">Oxidoreductase</keyword>
<reference evidence="10 11" key="1">
    <citation type="submission" date="2014-04" db="EMBL/GenBank/DDBJ databases">
        <title>Evolutionary Origins and Diversification of the Mycorrhizal Mutualists.</title>
        <authorList>
            <consortium name="DOE Joint Genome Institute"/>
            <consortium name="Mycorrhizal Genomics Consortium"/>
            <person name="Kohler A."/>
            <person name="Kuo A."/>
            <person name="Nagy L.G."/>
            <person name="Floudas D."/>
            <person name="Copeland A."/>
            <person name="Barry K.W."/>
            <person name="Cichocki N."/>
            <person name="Veneault-Fourrey C."/>
            <person name="LaButti K."/>
            <person name="Lindquist E.A."/>
            <person name="Lipzen A."/>
            <person name="Lundell T."/>
            <person name="Morin E."/>
            <person name="Murat C."/>
            <person name="Riley R."/>
            <person name="Ohm R."/>
            <person name="Sun H."/>
            <person name="Tunlid A."/>
            <person name="Henrissat B."/>
            <person name="Grigoriev I.V."/>
            <person name="Hibbett D.S."/>
            <person name="Martin F."/>
        </authorList>
    </citation>
    <scope>NUCLEOTIDE SEQUENCE [LARGE SCALE GENOMIC DNA]</scope>
    <source>
        <strain evidence="10 11">Koide BX008</strain>
    </source>
</reference>
<keyword evidence="7 8" id="KW-0349">Heme</keyword>
<organism evidence="10 11">
    <name type="scientific">Amanita muscaria (strain Koide BX008)</name>
    <dbReference type="NCBI Taxonomy" id="946122"/>
    <lineage>
        <taxon>Eukaryota</taxon>
        <taxon>Fungi</taxon>
        <taxon>Dikarya</taxon>
        <taxon>Basidiomycota</taxon>
        <taxon>Agaricomycotina</taxon>
        <taxon>Agaricomycetes</taxon>
        <taxon>Agaricomycetidae</taxon>
        <taxon>Agaricales</taxon>
        <taxon>Pluteineae</taxon>
        <taxon>Amanitaceae</taxon>
        <taxon>Amanita</taxon>
    </lineage>
</organism>
<keyword evidence="6 8" id="KW-0503">Monooxygenase</keyword>
<evidence type="ECO:0000256" key="4">
    <source>
        <dbReference type="ARBA" id="ARBA00023002"/>
    </source>
</evidence>
<keyword evidence="9" id="KW-1133">Transmembrane helix</keyword>
<dbReference type="CDD" id="cd11041">
    <property type="entry name" value="CYP503A1-like"/>
    <property type="match status" value="1"/>
</dbReference>
<keyword evidence="5 7" id="KW-0408">Iron</keyword>
<dbReference type="InterPro" id="IPR017972">
    <property type="entry name" value="Cyt_P450_CS"/>
</dbReference>
<dbReference type="GO" id="GO:0020037">
    <property type="term" value="F:heme binding"/>
    <property type="evidence" value="ECO:0007669"/>
    <property type="project" value="InterPro"/>
</dbReference>
<dbReference type="STRING" id="946122.A0A0C2SIV9"/>
<dbReference type="InterPro" id="IPR036396">
    <property type="entry name" value="Cyt_P450_sf"/>
</dbReference>
<keyword evidence="9" id="KW-0472">Membrane</keyword>
<evidence type="ECO:0000256" key="9">
    <source>
        <dbReference type="SAM" id="Phobius"/>
    </source>
</evidence>
<dbReference type="InParanoid" id="A0A0C2SIV9"/>
<dbReference type="SUPFAM" id="SSF48264">
    <property type="entry name" value="Cytochrome P450"/>
    <property type="match status" value="1"/>
</dbReference>
<comment type="cofactor">
    <cofactor evidence="1 7">
        <name>heme</name>
        <dbReference type="ChEBI" id="CHEBI:30413"/>
    </cofactor>
</comment>
<dbReference type="InterPro" id="IPR001128">
    <property type="entry name" value="Cyt_P450"/>
</dbReference>
<name>A0A0C2SIV9_AMAMK</name>
<dbReference type="InterPro" id="IPR002403">
    <property type="entry name" value="Cyt_P450_E_grp-IV"/>
</dbReference>
<dbReference type="PANTHER" id="PTHR46206:SF6">
    <property type="entry name" value="CYTOCHROME P450 MONOOXYGENASE AN1598-RELATED"/>
    <property type="match status" value="1"/>
</dbReference>
<feature type="binding site" description="axial binding residue" evidence="7">
    <location>
        <position position="448"/>
    </location>
    <ligand>
        <name>heme</name>
        <dbReference type="ChEBI" id="CHEBI:30413"/>
    </ligand>
    <ligandPart>
        <name>Fe</name>
        <dbReference type="ChEBI" id="CHEBI:18248"/>
    </ligandPart>
</feature>
<proteinExistence type="inferred from homology"/>
<evidence type="ECO:0000313" key="10">
    <source>
        <dbReference type="EMBL" id="KIL63125.1"/>
    </source>
</evidence>
<dbReference type="EMBL" id="KN818262">
    <property type="protein sequence ID" value="KIL63125.1"/>
    <property type="molecule type" value="Genomic_DNA"/>
</dbReference>
<comment type="similarity">
    <text evidence="2 8">Belongs to the cytochrome P450 family.</text>
</comment>
<dbReference type="OrthoDB" id="1844152at2759"/>
<evidence type="ECO:0000256" key="5">
    <source>
        <dbReference type="ARBA" id="ARBA00023004"/>
    </source>
</evidence>
<dbReference type="GO" id="GO:0016705">
    <property type="term" value="F:oxidoreductase activity, acting on paired donors, with incorporation or reduction of molecular oxygen"/>
    <property type="evidence" value="ECO:0007669"/>
    <property type="project" value="InterPro"/>
</dbReference>
<dbReference type="GO" id="GO:0005506">
    <property type="term" value="F:iron ion binding"/>
    <property type="evidence" value="ECO:0007669"/>
    <property type="project" value="InterPro"/>
</dbReference>
<dbReference type="HOGENOM" id="CLU_022195_0_2_1"/>
<keyword evidence="9" id="KW-0812">Transmembrane</keyword>
<keyword evidence="3 7" id="KW-0479">Metal-binding</keyword>
<dbReference type="PANTHER" id="PTHR46206">
    <property type="entry name" value="CYTOCHROME P450"/>
    <property type="match status" value="1"/>
</dbReference>
<evidence type="ECO:0000256" key="2">
    <source>
        <dbReference type="ARBA" id="ARBA00010617"/>
    </source>
</evidence>
<keyword evidence="11" id="KW-1185">Reference proteome</keyword>
<evidence type="ECO:0000256" key="1">
    <source>
        <dbReference type="ARBA" id="ARBA00001971"/>
    </source>
</evidence>
<gene>
    <name evidence="10" type="ORF">M378DRAFT_164814</name>
</gene>
<evidence type="ECO:0000256" key="6">
    <source>
        <dbReference type="ARBA" id="ARBA00023033"/>
    </source>
</evidence>
<dbReference type="Proteomes" id="UP000054549">
    <property type="component" value="Unassembled WGS sequence"/>
</dbReference>
<evidence type="ECO:0000256" key="7">
    <source>
        <dbReference type="PIRSR" id="PIRSR602403-1"/>
    </source>
</evidence>
<sequence length="505" mass="57471">MTMGTPTVTFSVLLLTISLVYVPSIWRTFLHNRKLRSIPAVGPSGTLTSYIGAIRFLRHSQEMVQEGYDKYHGSVFKIPTLTSWFVVASGGDLIDEFRRTPDEVLSAPEASRLLFYSDITIGPEHIEDPIHAEIAKGPLTKNIGARFDDVRDEIVTAFDDYIPATESEWTRVTAYSTIMDIVCRASNRMFVGLPLCRDPDWMELNKALALNLIKGFIILSCFPAWLRPVIAPLLRSIPNGIKRGAQHLEPLIRERFEQQAEHGKDWPERPNDIMSWLIDVTKDRQRNMRDLVNAVLLTNFASIHTTTMSFTYIMYELATRPEYAEPLRDEIEAVIKEDGWSKDSVSKLWKMDGFIKECLRLSNFNLFTMMRTAMRDITLPDGTTIPAGSTVVVPFNPVHTDANDYTDPSVFDGFRFEKRREQAGEDTKHQLVSLGTDYVLFGLGRHACPGRFFAANELKVMLAHVVMNYDVKMADGKGRPENWQFGIHRAPDTTAQMLFRKRRAP</sequence>
<dbReference type="AlphaFoldDB" id="A0A0C2SIV9"/>
<dbReference type="Gene3D" id="1.10.630.10">
    <property type="entry name" value="Cytochrome P450"/>
    <property type="match status" value="1"/>
</dbReference>
<evidence type="ECO:0000256" key="8">
    <source>
        <dbReference type="RuleBase" id="RU000461"/>
    </source>
</evidence>
<dbReference type="Pfam" id="PF00067">
    <property type="entry name" value="p450"/>
    <property type="match status" value="1"/>
</dbReference>
<accession>A0A0C2SIV9</accession>
<dbReference type="PRINTS" id="PR00385">
    <property type="entry name" value="P450"/>
</dbReference>
<dbReference type="PRINTS" id="PR00465">
    <property type="entry name" value="EP450IV"/>
</dbReference>
<dbReference type="PROSITE" id="PS00086">
    <property type="entry name" value="CYTOCHROME_P450"/>
    <property type="match status" value="1"/>
</dbReference>
<feature type="transmembrane region" description="Helical" evidence="9">
    <location>
        <begin position="6"/>
        <end position="26"/>
    </location>
</feature>
<evidence type="ECO:0008006" key="12">
    <source>
        <dbReference type="Google" id="ProtNLM"/>
    </source>
</evidence>
<protein>
    <recommendedName>
        <fullName evidence="12">Cytochrome P450</fullName>
    </recommendedName>
</protein>
<evidence type="ECO:0000313" key="11">
    <source>
        <dbReference type="Proteomes" id="UP000054549"/>
    </source>
</evidence>
<dbReference type="GO" id="GO:0004497">
    <property type="term" value="F:monooxygenase activity"/>
    <property type="evidence" value="ECO:0007669"/>
    <property type="project" value="UniProtKB-KW"/>
</dbReference>